<comment type="caution">
    <text evidence="1">The sequence shown here is derived from an EMBL/GenBank/DDBJ whole genome shotgun (WGS) entry which is preliminary data.</text>
</comment>
<name>A0ABR3FU77_9AGAR</name>
<dbReference type="SUPFAM" id="SSF52047">
    <property type="entry name" value="RNI-like"/>
    <property type="match status" value="1"/>
</dbReference>
<sequence>MDMLPRAFFAQHVKRLCLTVSIIPHDAARILECCTGVTSLACWVDFRDSHPPIGLSQLLTSLPLRRLSIELENFQELSLVDSIWCTQLSHLDLRMWDTQEMTFPINTLHSLPSLTHLAIYAGNWEMDRSTLERILSQKPLLRVLVLVIDEDQEEERERPALTDPRMVYMPRPEPVPDWEAPYRGLQDIWSQAEVLVARRVASALRSVS</sequence>
<accession>A0ABR3FU77</accession>
<gene>
    <name evidence="1" type="ORF">V5O48_003003</name>
</gene>
<dbReference type="EMBL" id="JBAHYK010000075">
    <property type="protein sequence ID" value="KAL0579008.1"/>
    <property type="molecule type" value="Genomic_DNA"/>
</dbReference>
<dbReference type="Gene3D" id="3.80.10.10">
    <property type="entry name" value="Ribonuclease Inhibitor"/>
    <property type="match status" value="1"/>
</dbReference>
<organism evidence="1 2">
    <name type="scientific">Marasmius crinis-equi</name>
    <dbReference type="NCBI Taxonomy" id="585013"/>
    <lineage>
        <taxon>Eukaryota</taxon>
        <taxon>Fungi</taxon>
        <taxon>Dikarya</taxon>
        <taxon>Basidiomycota</taxon>
        <taxon>Agaricomycotina</taxon>
        <taxon>Agaricomycetes</taxon>
        <taxon>Agaricomycetidae</taxon>
        <taxon>Agaricales</taxon>
        <taxon>Marasmiineae</taxon>
        <taxon>Marasmiaceae</taxon>
        <taxon>Marasmius</taxon>
    </lineage>
</organism>
<protein>
    <submittedName>
        <fullName evidence="1">Uncharacterized protein</fullName>
    </submittedName>
</protein>
<evidence type="ECO:0000313" key="2">
    <source>
        <dbReference type="Proteomes" id="UP001465976"/>
    </source>
</evidence>
<dbReference type="Proteomes" id="UP001465976">
    <property type="component" value="Unassembled WGS sequence"/>
</dbReference>
<evidence type="ECO:0000313" key="1">
    <source>
        <dbReference type="EMBL" id="KAL0579008.1"/>
    </source>
</evidence>
<keyword evidence="2" id="KW-1185">Reference proteome</keyword>
<reference evidence="1 2" key="1">
    <citation type="submission" date="2024-02" db="EMBL/GenBank/DDBJ databases">
        <title>A draft genome for the cacao thread blight pathogen Marasmius crinis-equi.</title>
        <authorList>
            <person name="Cohen S.P."/>
            <person name="Baruah I.K."/>
            <person name="Amoako-Attah I."/>
            <person name="Bukari Y."/>
            <person name="Meinhardt L.W."/>
            <person name="Bailey B.A."/>
        </authorList>
    </citation>
    <scope>NUCLEOTIDE SEQUENCE [LARGE SCALE GENOMIC DNA]</scope>
    <source>
        <strain evidence="1 2">GH-76</strain>
    </source>
</reference>
<dbReference type="InterPro" id="IPR032675">
    <property type="entry name" value="LRR_dom_sf"/>
</dbReference>
<proteinExistence type="predicted"/>